<dbReference type="KEGG" id="cgob:115011096"/>
<dbReference type="GO" id="GO:0061630">
    <property type="term" value="F:ubiquitin protein ligase activity"/>
    <property type="evidence" value="ECO:0007669"/>
    <property type="project" value="TreeGrafter"/>
</dbReference>
<reference evidence="3" key="1">
    <citation type="submission" date="2025-08" db="UniProtKB">
        <authorList>
            <consortium name="RefSeq"/>
        </authorList>
    </citation>
    <scope>IDENTIFICATION</scope>
</reference>
<accession>A0A6J2Q2G8</accession>
<proteinExistence type="predicted"/>
<dbReference type="RefSeq" id="XP_029291911.1">
    <property type="nucleotide sequence ID" value="XM_029436051.1"/>
</dbReference>
<dbReference type="GO" id="GO:0006516">
    <property type="term" value="P:glycoprotein catabolic process"/>
    <property type="evidence" value="ECO:0007669"/>
    <property type="project" value="TreeGrafter"/>
</dbReference>
<dbReference type="Pfam" id="PF04300">
    <property type="entry name" value="FBA"/>
    <property type="match status" value="1"/>
</dbReference>
<dbReference type="PANTHER" id="PTHR12125:SF12">
    <property type="entry name" value="F-BOX ONLY PROTEIN 6"/>
    <property type="match status" value="1"/>
</dbReference>
<dbReference type="GO" id="GO:0036503">
    <property type="term" value="P:ERAD pathway"/>
    <property type="evidence" value="ECO:0007669"/>
    <property type="project" value="TreeGrafter"/>
</dbReference>
<dbReference type="GeneID" id="115011096"/>
<dbReference type="InterPro" id="IPR008979">
    <property type="entry name" value="Galactose-bd-like_sf"/>
</dbReference>
<dbReference type="PANTHER" id="PTHR12125">
    <property type="entry name" value="F-BOX ONLY PROTEIN 6-LIKE PROTEIN"/>
    <property type="match status" value="1"/>
</dbReference>
<dbReference type="AlphaFoldDB" id="A0A6J2Q2G8"/>
<evidence type="ECO:0000313" key="3">
    <source>
        <dbReference type="RefSeq" id="XP_029291911.1"/>
    </source>
</evidence>
<protein>
    <submittedName>
        <fullName evidence="3">F-box only protein 44-like</fullName>
    </submittedName>
</protein>
<dbReference type="SMART" id="SM01198">
    <property type="entry name" value="FBA"/>
    <property type="match status" value="1"/>
</dbReference>
<dbReference type="InterPro" id="IPR007397">
    <property type="entry name" value="F-box-assoc_dom"/>
</dbReference>
<organism evidence="2 3">
    <name type="scientific">Cottoperca gobio</name>
    <name type="common">Frogmouth</name>
    <name type="synonym">Aphritis gobio</name>
    <dbReference type="NCBI Taxonomy" id="56716"/>
    <lineage>
        <taxon>Eukaryota</taxon>
        <taxon>Metazoa</taxon>
        <taxon>Chordata</taxon>
        <taxon>Craniata</taxon>
        <taxon>Vertebrata</taxon>
        <taxon>Euteleostomi</taxon>
        <taxon>Actinopterygii</taxon>
        <taxon>Neopterygii</taxon>
        <taxon>Teleostei</taxon>
        <taxon>Neoteleostei</taxon>
        <taxon>Acanthomorphata</taxon>
        <taxon>Eupercaria</taxon>
        <taxon>Perciformes</taxon>
        <taxon>Notothenioidei</taxon>
        <taxon>Bovichtidae</taxon>
        <taxon>Cottoperca</taxon>
    </lineage>
</organism>
<dbReference type="GO" id="GO:0019005">
    <property type="term" value="C:SCF ubiquitin ligase complex"/>
    <property type="evidence" value="ECO:0007669"/>
    <property type="project" value="TreeGrafter"/>
</dbReference>
<dbReference type="GO" id="GO:0005737">
    <property type="term" value="C:cytoplasm"/>
    <property type="evidence" value="ECO:0007669"/>
    <property type="project" value="TreeGrafter"/>
</dbReference>
<gene>
    <name evidence="3" type="primary">LOC115011096</name>
</gene>
<dbReference type="Proteomes" id="UP000504630">
    <property type="component" value="Chromosome 7"/>
</dbReference>
<dbReference type="InParanoid" id="A0A6J2Q2G8"/>
<sequence length="125" mass="14777">MCRKSQLIDLEKEGYSPSFMDYFQPDIRISDWYSPRTDCGSKYKICVELKNQQMRPIQTFAPETVKFEQWSEEQWTQMTHVFQNYGRGVRFIHFIHGGKDTQFWAGWYGIRLTDSCVEICPAIGS</sequence>
<dbReference type="GO" id="GO:0031146">
    <property type="term" value="P:SCF-dependent proteasomal ubiquitin-dependent protein catabolic process"/>
    <property type="evidence" value="ECO:0007669"/>
    <property type="project" value="TreeGrafter"/>
</dbReference>
<keyword evidence="2" id="KW-1185">Reference proteome</keyword>
<dbReference type="SUPFAM" id="SSF49785">
    <property type="entry name" value="Galactose-binding domain-like"/>
    <property type="match status" value="1"/>
</dbReference>
<feature type="domain" description="FBA" evidence="1">
    <location>
        <begin position="1"/>
        <end position="121"/>
    </location>
</feature>
<dbReference type="PROSITE" id="PS51114">
    <property type="entry name" value="FBA"/>
    <property type="match status" value="1"/>
</dbReference>
<dbReference type="OrthoDB" id="1107553at2759"/>
<name>A0A6J2Q2G8_COTGO</name>
<evidence type="ECO:0000259" key="1">
    <source>
        <dbReference type="PROSITE" id="PS51114"/>
    </source>
</evidence>
<dbReference type="Gene3D" id="2.60.120.260">
    <property type="entry name" value="Galactose-binding domain-like"/>
    <property type="match status" value="1"/>
</dbReference>
<dbReference type="InterPro" id="IPR039752">
    <property type="entry name" value="F-box_only"/>
</dbReference>
<evidence type="ECO:0000313" key="2">
    <source>
        <dbReference type="Proteomes" id="UP000504630"/>
    </source>
</evidence>
<dbReference type="FunFam" id="2.60.120.260:FF:000012">
    <property type="entry name" value="F-box only protein 2"/>
    <property type="match status" value="1"/>
</dbReference>